<evidence type="ECO:0000313" key="1">
    <source>
        <dbReference type="EMBL" id="KKL17009.1"/>
    </source>
</evidence>
<gene>
    <name evidence="1" type="ORF">LCGC14_2489850</name>
</gene>
<dbReference type="EMBL" id="LAZR01039436">
    <property type="protein sequence ID" value="KKL17009.1"/>
    <property type="molecule type" value="Genomic_DNA"/>
</dbReference>
<protein>
    <submittedName>
        <fullName evidence="1">Uncharacterized protein</fullName>
    </submittedName>
</protein>
<comment type="caution">
    <text evidence="1">The sequence shown here is derived from an EMBL/GenBank/DDBJ whole genome shotgun (WGS) entry which is preliminary data.</text>
</comment>
<dbReference type="AlphaFoldDB" id="A0A0F9B544"/>
<proteinExistence type="predicted"/>
<reference evidence="1" key="1">
    <citation type="journal article" date="2015" name="Nature">
        <title>Complex archaea that bridge the gap between prokaryotes and eukaryotes.</title>
        <authorList>
            <person name="Spang A."/>
            <person name="Saw J.H."/>
            <person name="Jorgensen S.L."/>
            <person name="Zaremba-Niedzwiedzka K."/>
            <person name="Martijn J."/>
            <person name="Lind A.E."/>
            <person name="van Eijk R."/>
            <person name="Schleper C."/>
            <person name="Guy L."/>
            <person name="Ettema T.J."/>
        </authorList>
    </citation>
    <scope>NUCLEOTIDE SEQUENCE</scope>
</reference>
<name>A0A0F9B544_9ZZZZ</name>
<sequence length="220" mass="24832">MDIIQEVLEILDNNRLIPPNEVSIEVDEAWDLAYDQSNTLSERAVKACYLIGLSQWIRAVSEIDEVDYDFLVANVPIVSSMRTSPADRPWGKSPLKSIKEDAVDMHQKHVKGFEKCSISFGFSGVGKTEVPPVNWKVLHKYSIGSDTERSSKMLTRVAIVENMLSEDGKKMTPVTLVGPEDIHPPKGVTLREHMLMTYAARLKGKDMSRIEVVHSYFQRV</sequence>
<accession>A0A0F9B544</accession>
<organism evidence="1">
    <name type="scientific">marine sediment metagenome</name>
    <dbReference type="NCBI Taxonomy" id="412755"/>
    <lineage>
        <taxon>unclassified sequences</taxon>
        <taxon>metagenomes</taxon>
        <taxon>ecological metagenomes</taxon>
    </lineage>
</organism>